<accession>A0A1G2HK67</accession>
<feature type="transmembrane region" description="Helical" evidence="1">
    <location>
        <begin position="21"/>
        <end position="45"/>
    </location>
</feature>
<dbReference type="Pfam" id="PF01551">
    <property type="entry name" value="Peptidase_M23"/>
    <property type="match status" value="1"/>
</dbReference>
<gene>
    <name evidence="3" type="ORF">A2812_00110</name>
</gene>
<dbReference type="InterPro" id="IPR050570">
    <property type="entry name" value="Cell_wall_metabolism_enzyme"/>
</dbReference>
<feature type="domain" description="M23ase beta-sheet core" evidence="2">
    <location>
        <begin position="210"/>
        <end position="304"/>
    </location>
</feature>
<evidence type="ECO:0000259" key="2">
    <source>
        <dbReference type="Pfam" id="PF01551"/>
    </source>
</evidence>
<dbReference type="PANTHER" id="PTHR21666:SF287">
    <property type="entry name" value="CYTOPLASMIC MEMBRANE PROTEIN"/>
    <property type="match status" value="1"/>
</dbReference>
<dbReference type="PANTHER" id="PTHR21666">
    <property type="entry name" value="PEPTIDASE-RELATED"/>
    <property type="match status" value="1"/>
</dbReference>
<keyword evidence="1" id="KW-0812">Transmembrane</keyword>
<dbReference type="AlphaFoldDB" id="A0A1G2HK67"/>
<comment type="caution">
    <text evidence="3">The sequence shown here is derived from an EMBL/GenBank/DDBJ whole genome shotgun (WGS) entry which is preliminary data.</text>
</comment>
<dbReference type="STRING" id="1802200.A2812_00110"/>
<dbReference type="InterPro" id="IPR016047">
    <property type="entry name" value="M23ase_b-sheet_dom"/>
</dbReference>
<keyword evidence="1" id="KW-0472">Membrane</keyword>
<dbReference type="CDD" id="cd12797">
    <property type="entry name" value="M23_peptidase"/>
    <property type="match status" value="1"/>
</dbReference>
<dbReference type="SUPFAM" id="SSF51261">
    <property type="entry name" value="Duplicated hybrid motif"/>
    <property type="match status" value="1"/>
</dbReference>
<dbReference type="Gene3D" id="2.70.70.10">
    <property type="entry name" value="Glucose Permease (Domain IIA)"/>
    <property type="match status" value="1"/>
</dbReference>
<reference evidence="3 4" key="1">
    <citation type="journal article" date="2016" name="Nat. Commun.">
        <title>Thousands of microbial genomes shed light on interconnected biogeochemical processes in an aquifer system.</title>
        <authorList>
            <person name="Anantharaman K."/>
            <person name="Brown C.T."/>
            <person name="Hug L.A."/>
            <person name="Sharon I."/>
            <person name="Castelle C.J."/>
            <person name="Probst A.J."/>
            <person name="Thomas B.C."/>
            <person name="Singh A."/>
            <person name="Wilkins M.J."/>
            <person name="Karaoz U."/>
            <person name="Brodie E.L."/>
            <person name="Williams K.H."/>
            <person name="Hubbard S.S."/>
            <person name="Banfield J.F."/>
        </authorList>
    </citation>
    <scope>NUCLEOTIDE SEQUENCE [LARGE SCALE GENOMIC DNA]</scope>
</reference>
<name>A0A1G2HK67_9BACT</name>
<proteinExistence type="predicted"/>
<dbReference type="InterPro" id="IPR011055">
    <property type="entry name" value="Dup_hybrid_motif"/>
</dbReference>
<evidence type="ECO:0000256" key="1">
    <source>
        <dbReference type="SAM" id="Phobius"/>
    </source>
</evidence>
<evidence type="ECO:0000313" key="4">
    <source>
        <dbReference type="Proteomes" id="UP000177190"/>
    </source>
</evidence>
<protein>
    <recommendedName>
        <fullName evidence="2">M23ase beta-sheet core domain-containing protein</fullName>
    </recommendedName>
</protein>
<keyword evidence="1" id="KW-1133">Transmembrane helix</keyword>
<organism evidence="3 4">
    <name type="scientific">Candidatus Staskawiczbacteria bacterium RIFCSPHIGHO2_01_FULL_36_16</name>
    <dbReference type="NCBI Taxonomy" id="1802200"/>
    <lineage>
        <taxon>Bacteria</taxon>
        <taxon>Candidatus Staskawicziibacteriota</taxon>
    </lineage>
</organism>
<dbReference type="GO" id="GO:0004222">
    <property type="term" value="F:metalloendopeptidase activity"/>
    <property type="evidence" value="ECO:0007669"/>
    <property type="project" value="TreeGrafter"/>
</dbReference>
<sequence>MGKKKKYISKSSAKDKKRKRISSVLLYIFLGQIVFWLAAGFYLFFYKSPDIIYVFPENPKQGDTVFIRVKSKTDNITGNFENKKLVFYRKGKLNEWVYFLGIDAGHNPGQYKISVDTGGIQPLTKEIIVALADFSSAEPVPAPSARQTGITQIKAVDNIIKNDNPVLKKVLSDFTQEPYFNSPFSFPLGEMEKRGFSFGKLINFAQYKLQHFGVDLKAPEKTEVYAINDGKVVLTVNLSNYGKTVIIDHGLDIFSLYLHLDEIKVSEGQMVVRSQLIGLSGDTGYTTAPHLHFSVRVGAARVDPIVFIETTKKLEDNFILADISQAFLNIFNNFK</sequence>
<dbReference type="Proteomes" id="UP000177190">
    <property type="component" value="Unassembled WGS sequence"/>
</dbReference>
<evidence type="ECO:0000313" key="3">
    <source>
        <dbReference type="EMBL" id="OGZ62845.1"/>
    </source>
</evidence>
<dbReference type="EMBL" id="MHOM01000049">
    <property type="protein sequence ID" value="OGZ62845.1"/>
    <property type="molecule type" value="Genomic_DNA"/>
</dbReference>